<sequence>MVNKFLARFYPPQRVNRLRTDVQTFSQQDGKILYEAWERYKDLTRRCPPDMFNQWVQLHIFYEGLSYESKKALDHSSRGSLNKKKTIEEAIDVIETMANNEYFYVSDRSNNRRVIELNHMNTILAQNKMITKQLADLTKQMEKNQPAAIHTHPSAQAELNTKEEVTGNKPITLGILQDKPMSHTQKLTIPVERTTQTLGGETNKTKAKIIDFTTPTNSTTPLTNMPTNDHIKPHKTILPNHQTKPKITSLNIPFPIHHLRIGYPGLKSCLKSFTRRFRIIEHSRMNFPSDTEKNPRGEMKKVRWEECKAITIASEEDMEEEISRPSEHTQGVSKEKMEEAAQMTSPEQRKEPKEKEVFKPYVPQAPFPQRLRGGEKEKIYTRFLDVFKSLHVNIPFLETSKRLAKCNHYKH</sequence>
<keyword evidence="3" id="KW-1185">Reference proteome</keyword>
<evidence type="ECO:0000256" key="1">
    <source>
        <dbReference type="SAM" id="MobiDB-lite"/>
    </source>
</evidence>
<organism evidence="3 4">
    <name type="scientific">Arachis duranensis</name>
    <name type="common">Wild peanut</name>
    <dbReference type="NCBI Taxonomy" id="130453"/>
    <lineage>
        <taxon>Eukaryota</taxon>
        <taxon>Viridiplantae</taxon>
        <taxon>Streptophyta</taxon>
        <taxon>Embryophyta</taxon>
        <taxon>Tracheophyta</taxon>
        <taxon>Spermatophyta</taxon>
        <taxon>Magnoliopsida</taxon>
        <taxon>eudicotyledons</taxon>
        <taxon>Gunneridae</taxon>
        <taxon>Pentapetalae</taxon>
        <taxon>rosids</taxon>
        <taxon>fabids</taxon>
        <taxon>Fabales</taxon>
        <taxon>Fabaceae</taxon>
        <taxon>Papilionoideae</taxon>
        <taxon>50 kb inversion clade</taxon>
        <taxon>dalbergioids sensu lato</taxon>
        <taxon>Dalbergieae</taxon>
        <taxon>Pterocarpus clade</taxon>
        <taxon>Arachis</taxon>
    </lineage>
</organism>
<evidence type="ECO:0000313" key="3">
    <source>
        <dbReference type="Proteomes" id="UP000515211"/>
    </source>
</evidence>
<feature type="region of interest" description="Disordered" evidence="1">
    <location>
        <begin position="316"/>
        <end position="369"/>
    </location>
</feature>
<dbReference type="KEGG" id="adu:107480682"/>
<name>A0A6P4CT74_ARADU</name>
<dbReference type="InterPro" id="IPR005162">
    <property type="entry name" value="Retrotrans_gag_dom"/>
</dbReference>
<reference evidence="4" key="2">
    <citation type="submission" date="2025-08" db="UniProtKB">
        <authorList>
            <consortium name="RefSeq"/>
        </authorList>
    </citation>
    <scope>IDENTIFICATION</scope>
    <source>
        <tissue evidence="4">Whole plant</tissue>
    </source>
</reference>
<feature type="compositionally biased region" description="Basic and acidic residues" evidence="1">
    <location>
        <begin position="347"/>
        <end position="358"/>
    </location>
</feature>
<dbReference type="PANTHER" id="PTHR33223">
    <property type="entry name" value="CCHC-TYPE DOMAIN-CONTAINING PROTEIN"/>
    <property type="match status" value="1"/>
</dbReference>
<accession>A0A6P4CT74</accession>
<feature type="domain" description="Retrotransposon gag" evidence="2">
    <location>
        <begin position="2"/>
        <end position="66"/>
    </location>
</feature>
<dbReference type="RefSeq" id="XP_015956333.1">
    <property type="nucleotide sequence ID" value="XM_016100847.1"/>
</dbReference>
<evidence type="ECO:0000313" key="4">
    <source>
        <dbReference type="RefSeq" id="XP_015956333.1"/>
    </source>
</evidence>
<dbReference type="Proteomes" id="UP000515211">
    <property type="component" value="Chromosome 1"/>
</dbReference>
<reference evidence="3" key="1">
    <citation type="journal article" date="2016" name="Nat. Genet.">
        <title>The genome sequences of Arachis duranensis and Arachis ipaensis, the diploid ancestors of cultivated peanut.</title>
        <authorList>
            <person name="Bertioli D.J."/>
            <person name="Cannon S.B."/>
            <person name="Froenicke L."/>
            <person name="Huang G."/>
            <person name="Farmer A.D."/>
            <person name="Cannon E.K."/>
            <person name="Liu X."/>
            <person name="Gao D."/>
            <person name="Clevenger J."/>
            <person name="Dash S."/>
            <person name="Ren L."/>
            <person name="Moretzsohn M.C."/>
            <person name="Shirasawa K."/>
            <person name="Huang W."/>
            <person name="Vidigal B."/>
            <person name="Abernathy B."/>
            <person name="Chu Y."/>
            <person name="Niederhuth C.E."/>
            <person name="Umale P."/>
            <person name="Araujo A.C."/>
            <person name="Kozik A."/>
            <person name="Kim K.D."/>
            <person name="Burow M.D."/>
            <person name="Varshney R.K."/>
            <person name="Wang X."/>
            <person name="Zhang X."/>
            <person name="Barkley N."/>
            <person name="Guimaraes P.M."/>
            <person name="Isobe S."/>
            <person name="Guo B."/>
            <person name="Liao B."/>
            <person name="Stalker H.T."/>
            <person name="Schmitz R.J."/>
            <person name="Scheffler B.E."/>
            <person name="Leal-Bertioli S.C."/>
            <person name="Xun X."/>
            <person name="Jackson S.A."/>
            <person name="Michelmore R."/>
            <person name="Ozias-Akins P."/>
        </authorList>
    </citation>
    <scope>NUCLEOTIDE SEQUENCE [LARGE SCALE GENOMIC DNA]</scope>
    <source>
        <strain evidence="3">cv. V14167</strain>
    </source>
</reference>
<proteinExistence type="predicted"/>
<gene>
    <name evidence="4" type="primary">LOC107480682</name>
</gene>
<feature type="compositionally biased region" description="Basic and acidic residues" evidence="1">
    <location>
        <begin position="321"/>
        <end position="339"/>
    </location>
</feature>
<dbReference type="Pfam" id="PF03732">
    <property type="entry name" value="Retrotrans_gag"/>
    <property type="match status" value="1"/>
</dbReference>
<protein>
    <submittedName>
        <fullName evidence="4">Uncharacterized protein LOC107480682</fullName>
    </submittedName>
</protein>
<evidence type="ECO:0000259" key="2">
    <source>
        <dbReference type="Pfam" id="PF03732"/>
    </source>
</evidence>
<dbReference type="AlphaFoldDB" id="A0A6P4CT74"/>
<dbReference type="PANTHER" id="PTHR33223:SF11">
    <property type="entry name" value="ELEMENT PROTEIN, PUTATIVE-RELATED"/>
    <property type="match status" value="1"/>
</dbReference>
<dbReference type="GeneID" id="107480682"/>